<feature type="domain" description="Ferric oxidoreductase" evidence="8">
    <location>
        <begin position="61"/>
        <end position="173"/>
    </location>
</feature>
<comment type="similarity">
    <text evidence="7">Belongs to the MsrQ family.</text>
</comment>
<gene>
    <name evidence="7" type="primary">msrQ</name>
    <name evidence="9" type="ORF">BKE38_05845</name>
</gene>
<evidence type="ECO:0000313" key="10">
    <source>
        <dbReference type="Proteomes" id="UP000188879"/>
    </source>
</evidence>
<evidence type="ECO:0000256" key="3">
    <source>
        <dbReference type="ARBA" id="ARBA00022692"/>
    </source>
</evidence>
<feature type="transmembrane region" description="Helical" evidence="7">
    <location>
        <begin position="216"/>
        <end position="237"/>
    </location>
</feature>
<dbReference type="OrthoDB" id="9788328at2"/>
<evidence type="ECO:0000256" key="1">
    <source>
        <dbReference type="ARBA" id="ARBA00004141"/>
    </source>
</evidence>
<dbReference type="InterPro" id="IPR022837">
    <property type="entry name" value="MsrQ-like"/>
</dbReference>
<feature type="transmembrane region" description="Helical" evidence="7">
    <location>
        <begin position="24"/>
        <end position="44"/>
    </location>
</feature>
<dbReference type="GO" id="GO:0009055">
    <property type="term" value="F:electron transfer activity"/>
    <property type="evidence" value="ECO:0007669"/>
    <property type="project" value="UniProtKB-UniRule"/>
</dbReference>
<feature type="transmembrane region" description="Helical" evidence="7">
    <location>
        <begin position="88"/>
        <end position="107"/>
    </location>
</feature>
<organism evidence="9 10">
    <name type="scientific">Teichococcus deserti</name>
    <dbReference type="NCBI Taxonomy" id="1817963"/>
    <lineage>
        <taxon>Bacteria</taxon>
        <taxon>Pseudomonadati</taxon>
        <taxon>Pseudomonadota</taxon>
        <taxon>Alphaproteobacteria</taxon>
        <taxon>Acetobacterales</taxon>
        <taxon>Roseomonadaceae</taxon>
        <taxon>Roseomonas</taxon>
    </lineage>
</organism>
<dbReference type="GO" id="GO:0005886">
    <property type="term" value="C:plasma membrane"/>
    <property type="evidence" value="ECO:0007669"/>
    <property type="project" value="UniProtKB-SubCell"/>
</dbReference>
<dbReference type="GO" id="GO:0016679">
    <property type="term" value="F:oxidoreductase activity, acting on diphenols and related substances as donors"/>
    <property type="evidence" value="ECO:0007669"/>
    <property type="project" value="TreeGrafter"/>
</dbReference>
<dbReference type="GO" id="GO:0046872">
    <property type="term" value="F:metal ion binding"/>
    <property type="evidence" value="ECO:0007669"/>
    <property type="project" value="UniProtKB-KW"/>
</dbReference>
<reference evidence="9 10" key="1">
    <citation type="submission" date="2016-10" db="EMBL/GenBank/DDBJ databases">
        <title>Draft Genome sequence of Roseomonas sp. strain M3.</title>
        <authorList>
            <person name="Subhash Y."/>
            <person name="Lee S."/>
        </authorList>
    </citation>
    <scope>NUCLEOTIDE SEQUENCE [LARGE SCALE GENOMIC DNA]</scope>
    <source>
        <strain evidence="9 10">M3</strain>
    </source>
</reference>
<sequence>MSLPLSLPPLAAPWRDRQGSFSPFKLAVLIGLFAPGLWLAALAAQGQLGGRPIMEAIHFSGLWAVRILWLSLLVTPARQLLRWPRLMLVRRMVGLGALAYALLHLLLYAADLKWDLGRLVSEIALRIYLTIGFVALLGLVVLGVTSTDGWVKRLGGRRWTALHRVVYGLAGLAVLHFALQSKIDVTEAVLMAGLLVWLLGYRAVAPKGGAPGLLRLVLLGVGAALGTALIEAAWYGVATGVPPLPVLEANLDVEFGLRPALWVGIAAAGMLALRVARGSGRKKKARAGE</sequence>
<comment type="caution">
    <text evidence="7">Lacks conserved residue(s) required for the propagation of feature annotation.</text>
</comment>
<keyword evidence="10" id="KW-1185">Reference proteome</keyword>
<keyword evidence="7" id="KW-1003">Cell membrane</keyword>
<feature type="transmembrane region" description="Helical" evidence="7">
    <location>
        <begin position="159"/>
        <end position="179"/>
    </location>
</feature>
<comment type="cofactor">
    <cofactor evidence="7">
        <name>FMN</name>
        <dbReference type="ChEBI" id="CHEBI:58210"/>
    </cofactor>
    <text evidence="7">Binds 1 FMN per subunit.</text>
</comment>
<dbReference type="Proteomes" id="UP000188879">
    <property type="component" value="Unassembled WGS sequence"/>
</dbReference>
<evidence type="ECO:0000256" key="5">
    <source>
        <dbReference type="ARBA" id="ARBA00023004"/>
    </source>
</evidence>
<feature type="transmembrane region" description="Helical" evidence="7">
    <location>
        <begin position="56"/>
        <end position="76"/>
    </location>
</feature>
<evidence type="ECO:0000256" key="6">
    <source>
        <dbReference type="ARBA" id="ARBA00023136"/>
    </source>
</evidence>
<feature type="transmembrane region" description="Helical" evidence="7">
    <location>
        <begin position="185"/>
        <end position="204"/>
    </location>
</feature>
<dbReference type="AlphaFoldDB" id="A0A1V2H7Y5"/>
<keyword evidence="7" id="KW-0349">Heme</keyword>
<comment type="subcellular location">
    <subcellularLocation>
        <location evidence="7">Cell membrane</location>
        <topology evidence="7">Multi-pass membrane protein</topology>
    </subcellularLocation>
    <subcellularLocation>
        <location evidence="1">Membrane</location>
        <topology evidence="1">Multi-pass membrane protein</topology>
    </subcellularLocation>
</comment>
<keyword evidence="7" id="KW-0249">Electron transport</keyword>
<dbReference type="PANTHER" id="PTHR36964">
    <property type="entry name" value="PROTEIN-METHIONINE-SULFOXIDE REDUCTASE HEME-BINDING SUBUNIT MSRQ"/>
    <property type="match status" value="1"/>
</dbReference>
<dbReference type="Pfam" id="PF01794">
    <property type="entry name" value="Ferric_reduct"/>
    <property type="match status" value="1"/>
</dbReference>
<accession>A0A1V2H7Y5</accession>
<dbReference type="InterPro" id="IPR013130">
    <property type="entry name" value="Fe3_Rdtase_TM_dom"/>
</dbReference>
<dbReference type="GO" id="GO:0030091">
    <property type="term" value="P:protein repair"/>
    <property type="evidence" value="ECO:0007669"/>
    <property type="project" value="UniProtKB-UniRule"/>
</dbReference>
<protein>
    <recommendedName>
        <fullName evidence="7">Protein-methionine-sulfoxide reductase heme-binding subunit MsrQ</fullName>
    </recommendedName>
    <alternativeName>
        <fullName evidence="7">Flavocytochrome MsrQ</fullName>
    </alternativeName>
</protein>
<keyword evidence="5 7" id="KW-0408">Iron</keyword>
<dbReference type="GO" id="GO:0010181">
    <property type="term" value="F:FMN binding"/>
    <property type="evidence" value="ECO:0007669"/>
    <property type="project" value="UniProtKB-UniRule"/>
</dbReference>
<comment type="function">
    <text evidence="7">Part of the MsrPQ system that repairs oxidized periplasmic proteins containing methionine sulfoxide residues (Met-O), using respiratory chain electrons. Thus protects these proteins from oxidative-stress damage caused by reactive species of oxygen and chlorine generated by the host defense mechanisms. MsrPQ is essential for the maintenance of envelope integrity under bleach stress, rescuing a wide series of structurally unrelated periplasmic proteins from methionine oxidation. MsrQ provides electrons for reduction to the reductase catalytic subunit MsrP, using the quinone pool of the respiratory chain.</text>
</comment>
<evidence type="ECO:0000256" key="7">
    <source>
        <dbReference type="HAMAP-Rule" id="MF_01207"/>
    </source>
</evidence>
<feature type="transmembrane region" description="Helical" evidence="7">
    <location>
        <begin position="127"/>
        <end position="147"/>
    </location>
</feature>
<dbReference type="PANTHER" id="PTHR36964:SF1">
    <property type="entry name" value="PROTEIN-METHIONINE-SULFOXIDE REDUCTASE HEME-BINDING SUBUNIT MSRQ"/>
    <property type="match status" value="1"/>
</dbReference>
<comment type="cofactor">
    <cofactor evidence="7">
        <name>heme b</name>
        <dbReference type="ChEBI" id="CHEBI:60344"/>
    </cofactor>
    <text evidence="7">Binds 1 heme b (iron(II)-protoporphyrin IX) group per subunit.</text>
</comment>
<evidence type="ECO:0000256" key="4">
    <source>
        <dbReference type="ARBA" id="ARBA00022989"/>
    </source>
</evidence>
<name>A0A1V2H7Y5_9PROT</name>
<comment type="caution">
    <text evidence="9">The sequence shown here is derived from an EMBL/GenBank/DDBJ whole genome shotgun (WGS) entry which is preliminary data.</text>
</comment>
<evidence type="ECO:0000259" key="8">
    <source>
        <dbReference type="Pfam" id="PF01794"/>
    </source>
</evidence>
<dbReference type="EMBL" id="MLCO01000042">
    <property type="protein sequence ID" value="ONG56485.1"/>
    <property type="molecule type" value="Genomic_DNA"/>
</dbReference>
<proteinExistence type="inferred from homology"/>
<keyword evidence="7" id="KW-0288">FMN</keyword>
<keyword evidence="6 7" id="KW-0472">Membrane</keyword>
<evidence type="ECO:0000256" key="2">
    <source>
        <dbReference type="ARBA" id="ARBA00022448"/>
    </source>
</evidence>
<dbReference type="GO" id="GO:0020037">
    <property type="term" value="F:heme binding"/>
    <property type="evidence" value="ECO:0007669"/>
    <property type="project" value="UniProtKB-UniRule"/>
</dbReference>
<keyword evidence="7" id="KW-0285">Flavoprotein</keyword>
<dbReference type="RefSeq" id="WP_076956446.1">
    <property type="nucleotide sequence ID" value="NZ_MLCO01000042.1"/>
</dbReference>
<feature type="transmembrane region" description="Helical" evidence="7">
    <location>
        <begin position="257"/>
        <end position="276"/>
    </location>
</feature>
<keyword evidence="3 7" id="KW-0812">Transmembrane</keyword>
<evidence type="ECO:0000313" key="9">
    <source>
        <dbReference type="EMBL" id="ONG56485.1"/>
    </source>
</evidence>
<comment type="subunit">
    <text evidence="7">Heterodimer of a catalytic subunit (MsrP) and a heme-binding subunit (MsrQ).</text>
</comment>
<keyword evidence="2 7" id="KW-0813">Transport</keyword>
<keyword evidence="4 7" id="KW-1133">Transmembrane helix</keyword>
<dbReference type="HAMAP" id="MF_01207">
    <property type="entry name" value="MsrQ"/>
    <property type="match status" value="1"/>
</dbReference>
<keyword evidence="7" id="KW-0479">Metal-binding</keyword>